<evidence type="ECO:0000313" key="3">
    <source>
        <dbReference type="Proteomes" id="UP000037151"/>
    </source>
</evidence>
<name>A0A0L0KJK6_9ACTN</name>
<dbReference type="InterPro" id="IPR051606">
    <property type="entry name" value="Polyketide_Oxido-like"/>
</dbReference>
<feature type="domain" description="NAD(P)-binding" evidence="1">
    <location>
        <begin position="8"/>
        <end position="191"/>
    </location>
</feature>
<organism evidence="2 3">
    <name type="scientific">Streptomyces acidiscabies</name>
    <dbReference type="NCBI Taxonomy" id="42234"/>
    <lineage>
        <taxon>Bacteria</taxon>
        <taxon>Bacillati</taxon>
        <taxon>Actinomycetota</taxon>
        <taxon>Actinomycetes</taxon>
        <taxon>Kitasatosporales</taxon>
        <taxon>Streptomycetaceae</taxon>
        <taxon>Streptomyces</taxon>
    </lineage>
</organism>
<dbReference type="PANTHER" id="PTHR43355">
    <property type="entry name" value="FLAVIN REDUCTASE (NADPH)"/>
    <property type="match status" value="1"/>
</dbReference>
<dbReference type="InterPro" id="IPR016040">
    <property type="entry name" value="NAD(P)-bd_dom"/>
</dbReference>
<evidence type="ECO:0000313" key="2">
    <source>
        <dbReference type="EMBL" id="KND38442.1"/>
    </source>
</evidence>
<dbReference type="Proteomes" id="UP000037151">
    <property type="component" value="Unassembled WGS sequence"/>
</dbReference>
<protein>
    <submittedName>
        <fullName evidence="2">Flavin reductase</fullName>
    </submittedName>
</protein>
<comment type="caution">
    <text evidence="2">The sequence shown here is derived from an EMBL/GenBank/DDBJ whole genome shotgun (WGS) entry which is preliminary data.</text>
</comment>
<dbReference type="AlphaFoldDB" id="A0A0L0KJK6"/>
<dbReference type="RefSeq" id="WP_050369895.1">
    <property type="nucleotide sequence ID" value="NZ_KQ257806.1"/>
</dbReference>
<dbReference type="PANTHER" id="PTHR43355:SF2">
    <property type="entry name" value="FLAVIN REDUCTASE (NADPH)"/>
    <property type="match status" value="1"/>
</dbReference>
<dbReference type="Pfam" id="PF13460">
    <property type="entry name" value="NAD_binding_10"/>
    <property type="match status" value="1"/>
</dbReference>
<dbReference type="SUPFAM" id="SSF51735">
    <property type="entry name" value="NAD(P)-binding Rossmann-fold domains"/>
    <property type="match status" value="1"/>
</dbReference>
<dbReference type="InterPro" id="IPR036291">
    <property type="entry name" value="NAD(P)-bd_dom_sf"/>
</dbReference>
<dbReference type="OrthoDB" id="3191258at2"/>
<accession>A0A0L0KJK6</accession>
<proteinExistence type="predicted"/>
<sequence>MDGIVVFGAGGRAGRAVCAEALRRGLAVVGAVRDPARHPGLGESGVTVVHGDVTAPQGVLAGRAGRWGVVHAAASFEPDFFARAVDALLAAEGVARLVAVGLFADLLGPDGRPVMEDPAAFPPEHVPFARAHTAGLTRLRAAGGGVDWAVLTPGGELTEGPAEGRYFIGGDQAPAGAPGLTYGDLAVALVDEVVAPTVRGGRGAVWVPEGAT</sequence>
<dbReference type="Gene3D" id="3.40.50.720">
    <property type="entry name" value="NAD(P)-binding Rossmann-like Domain"/>
    <property type="match status" value="1"/>
</dbReference>
<reference evidence="3" key="1">
    <citation type="submission" date="2014-07" db="EMBL/GenBank/DDBJ databases">
        <title>Genome sequencing of plant-pathogenic Streptomyces species.</title>
        <authorList>
            <person name="Harrison J."/>
            <person name="Sapp M."/>
            <person name="Thwaites R."/>
            <person name="Studholme D.J."/>
        </authorList>
    </citation>
    <scope>NUCLEOTIDE SEQUENCE [LARGE SCALE GENOMIC DNA]</scope>
    <source>
        <strain evidence="3">NCPPB 4445</strain>
    </source>
</reference>
<evidence type="ECO:0000259" key="1">
    <source>
        <dbReference type="Pfam" id="PF13460"/>
    </source>
</evidence>
<gene>
    <name evidence="2" type="ORF">IQ63_07335</name>
</gene>
<dbReference type="PATRIC" id="fig|42234.21.peg.1508"/>
<dbReference type="GO" id="GO:0016646">
    <property type="term" value="F:oxidoreductase activity, acting on the CH-NH group of donors, NAD or NADP as acceptor"/>
    <property type="evidence" value="ECO:0007669"/>
    <property type="project" value="TreeGrafter"/>
</dbReference>
<dbReference type="EMBL" id="JPPY01000044">
    <property type="protein sequence ID" value="KND38442.1"/>
    <property type="molecule type" value="Genomic_DNA"/>
</dbReference>